<keyword evidence="3" id="KW-1185">Reference proteome</keyword>
<evidence type="ECO:0000256" key="1">
    <source>
        <dbReference type="SAM" id="Phobius"/>
    </source>
</evidence>
<dbReference type="OrthoDB" id="3973222at2759"/>
<evidence type="ECO:0000313" key="3">
    <source>
        <dbReference type="Proteomes" id="UP000095605"/>
    </source>
</evidence>
<keyword evidence="1" id="KW-0812">Transmembrane</keyword>
<comment type="caution">
    <text evidence="2">The sequence shown here is derived from an EMBL/GenBank/DDBJ whole genome shotgun (WGS) entry which is preliminary data.</text>
</comment>
<sequence>MTRIEDTLGIKRNSSILPTHNLTTIDNNVRVVFQRAFKTLVNNVFLFLLNIKLKLENTIQSYKLTLPTHNDNNFSLGQNDRKYLLTAKERLTNAIASKFNTQEVLCLCLSVPLLIILGFLTILKPSFKTEEHYIEDNIVYNDYSPDLKYFIHKEDESQLQTNRFLTSNKVYTKQSYASHQDLTTNSVRYNVVGINSFRKAKSRDGSLFNATFVHASNEH</sequence>
<dbReference type="Proteomes" id="UP000095605">
    <property type="component" value="Unassembled WGS sequence"/>
</dbReference>
<keyword evidence="1" id="KW-0472">Membrane</keyword>
<name>A0A1E5R9F5_9ASCO</name>
<dbReference type="AlphaFoldDB" id="A0A1E5R9F5"/>
<accession>A0A1E5R9F5</accession>
<organism evidence="2 3">
    <name type="scientific">Hanseniaspora opuntiae</name>
    <dbReference type="NCBI Taxonomy" id="211096"/>
    <lineage>
        <taxon>Eukaryota</taxon>
        <taxon>Fungi</taxon>
        <taxon>Dikarya</taxon>
        <taxon>Ascomycota</taxon>
        <taxon>Saccharomycotina</taxon>
        <taxon>Saccharomycetes</taxon>
        <taxon>Saccharomycodales</taxon>
        <taxon>Saccharomycodaceae</taxon>
        <taxon>Hanseniaspora</taxon>
    </lineage>
</organism>
<evidence type="ECO:0000313" key="2">
    <source>
        <dbReference type="EMBL" id="OEJ83517.1"/>
    </source>
</evidence>
<keyword evidence="1" id="KW-1133">Transmembrane helix</keyword>
<dbReference type="EMBL" id="LPNL01000007">
    <property type="protein sequence ID" value="OEJ83517.1"/>
    <property type="molecule type" value="Genomic_DNA"/>
</dbReference>
<proteinExistence type="predicted"/>
<feature type="transmembrane region" description="Helical" evidence="1">
    <location>
        <begin position="104"/>
        <end position="123"/>
    </location>
</feature>
<gene>
    <name evidence="2" type="ORF">AWRI3578_g3059</name>
</gene>
<reference evidence="3" key="1">
    <citation type="journal article" date="2016" name="Genome Announc.">
        <title>Genome sequences of three species of Hanseniaspora isolated from spontaneous wine fermentations.</title>
        <authorList>
            <person name="Sternes P.R."/>
            <person name="Lee D."/>
            <person name="Kutyna D.R."/>
            <person name="Borneman A.R."/>
        </authorList>
    </citation>
    <scope>NUCLEOTIDE SEQUENCE [LARGE SCALE GENOMIC DNA]</scope>
    <source>
        <strain evidence="3">AWRI3578</strain>
    </source>
</reference>
<protein>
    <submittedName>
        <fullName evidence="2">Uncharacterized protein</fullName>
    </submittedName>
</protein>